<feature type="compositionally biased region" description="Basic and acidic residues" evidence="1">
    <location>
        <begin position="60"/>
        <end position="73"/>
    </location>
</feature>
<reference evidence="2 3" key="2">
    <citation type="journal article" date="2015" name="Genome Announc.">
        <title>Complete Genome Sequences of Mandrillus leucophaeus and Papio ursinus Cytomegaloviruses.</title>
        <authorList>
            <person name="Blewett E.L."/>
            <person name="Sherrod C.J."/>
            <person name="Texier J.R."/>
            <person name="Conrad T.M."/>
            <person name="Dittmer D.P."/>
        </authorList>
    </citation>
    <scope>NUCLEOTIDE SEQUENCE [LARGE SCALE GENOMIC DNA]</scope>
    <source>
        <strain evidence="2">OCOM4-52</strain>
    </source>
</reference>
<accession>A0A0F7G9M1</accession>
<dbReference type="KEGG" id="vg:24284825"/>
<name>A0A0F7G9M1_9BETA</name>
<feature type="compositionally biased region" description="Low complexity" evidence="1">
    <location>
        <begin position="49"/>
        <end position="59"/>
    </location>
</feature>
<feature type="region of interest" description="Disordered" evidence="1">
    <location>
        <begin position="43"/>
        <end position="79"/>
    </location>
</feature>
<proteinExistence type="predicted"/>
<dbReference type="OrthoDB" id="38624at10239"/>
<keyword evidence="3" id="KW-1185">Reference proteome</keyword>
<protein>
    <submittedName>
        <fullName evidence="2">O24</fullName>
    </submittedName>
</protein>
<dbReference type="Proteomes" id="UP000171701">
    <property type="component" value="Segment"/>
</dbReference>
<dbReference type="EMBL" id="KR351281">
    <property type="protein sequence ID" value="AKG51572.1"/>
    <property type="molecule type" value="Genomic_DNA"/>
</dbReference>
<reference evidence="2 3" key="1">
    <citation type="journal article" date="2001" name="Arch. Virol.">
        <title>Isolation and characterization of an endogenous cytomegalovirus (BaCMV) from baboons.</title>
        <authorList>
            <person name="Blewett E.L."/>
            <person name="White G."/>
            <person name="Saliki J.T."/>
            <person name="Eberle R."/>
        </authorList>
    </citation>
    <scope>NUCLEOTIDE SEQUENCE [LARGE SCALE GENOMIC DNA]</scope>
    <source>
        <strain evidence="2">OCOM4-52</strain>
    </source>
</reference>
<evidence type="ECO:0000313" key="2">
    <source>
        <dbReference type="EMBL" id="AKG51572.1"/>
    </source>
</evidence>
<evidence type="ECO:0000313" key="3">
    <source>
        <dbReference type="Proteomes" id="UP000171701"/>
    </source>
</evidence>
<evidence type="ECO:0000256" key="1">
    <source>
        <dbReference type="SAM" id="MobiDB-lite"/>
    </source>
</evidence>
<sequence>MWHAAILLYEPTLTASAALALGNAISAIHHRFSMLCARCRRRPATESDSNNARSSQSEASQRRQTRENQKEPSPKNNNTSLVGRALVIIGQQLIAANLGACPPPVTLFR</sequence>
<organism evidence="2 3">
    <name type="scientific">Papiine betaherpesvirus 4</name>
    <dbReference type="NCBI Taxonomy" id="2560624"/>
    <lineage>
        <taxon>Viruses</taxon>
        <taxon>Duplodnaviria</taxon>
        <taxon>Heunggongvirae</taxon>
        <taxon>Peploviricota</taxon>
        <taxon>Herviviricetes</taxon>
        <taxon>Herpesvirales</taxon>
        <taxon>Orthoherpesviridae</taxon>
        <taxon>Betaherpesvirinae</taxon>
        <taxon>Cytomegalovirus</taxon>
        <taxon>Cytomegalovirus papiinebeta4</taxon>
    </lineage>
</organism>